<feature type="domain" description="Serine aminopeptidase S33" evidence="2">
    <location>
        <begin position="54"/>
        <end position="324"/>
    </location>
</feature>
<accession>A0A927GAS0</accession>
<dbReference type="GO" id="GO:0008233">
    <property type="term" value="F:peptidase activity"/>
    <property type="evidence" value="ECO:0007669"/>
    <property type="project" value="InterPro"/>
</dbReference>
<evidence type="ECO:0000259" key="2">
    <source>
        <dbReference type="Pfam" id="PF12146"/>
    </source>
</evidence>
<dbReference type="InterPro" id="IPR050266">
    <property type="entry name" value="AB_hydrolase_sf"/>
</dbReference>
<dbReference type="InterPro" id="IPR002410">
    <property type="entry name" value="Peptidase_S33"/>
</dbReference>
<dbReference type="InterPro" id="IPR022742">
    <property type="entry name" value="Hydrolase_4"/>
</dbReference>
<reference evidence="3" key="1">
    <citation type="submission" date="2020-09" db="EMBL/GenBank/DDBJ databases">
        <authorList>
            <person name="Kim M.K."/>
        </authorList>
    </citation>
    <scope>NUCLEOTIDE SEQUENCE</scope>
    <source>
        <strain evidence="3">BT702</strain>
    </source>
</reference>
<dbReference type="EMBL" id="JACWZY010000070">
    <property type="protein sequence ID" value="MBD2705756.1"/>
    <property type="molecule type" value="Genomic_DNA"/>
</dbReference>
<dbReference type="Pfam" id="PF12146">
    <property type="entry name" value="Hydrolase_4"/>
    <property type="match status" value="1"/>
</dbReference>
<dbReference type="Gene3D" id="3.40.50.1820">
    <property type="entry name" value="alpha/beta hydrolase"/>
    <property type="match status" value="1"/>
</dbReference>
<protein>
    <submittedName>
        <fullName evidence="3">Alpha/beta hydrolase</fullName>
    </submittedName>
</protein>
<name>A0A927GAS0_9BACT</name>
<dbReference type="AlphaFoldDB" id="A0A927GAS0"/>
<dbReference type="RefSeq" id="WP_190893490.1">
    <property type="nucleotide sequence ID" value="NZ_JACWZY010000070.1"/>
</dbReference>
<gene>
    <name evidence="3" type="ORF">IC229_34440</name>
</gene>
<comment type="caution">
    <text evidence="3">The sequence shown here is derived from an EMBL/GenBank/DDBJ whole genome shotgun (WGS) entry which is preliminary data.</text>
</comment>
<dbReference type="PRINTS" id="PR00793">
    <property type="entry name" value="PROAMNOPTASE"/>
</dbReference>
<sequence>MRKRRGHRYVLGLLFGFIFVPAAAQRVGQPIDTLFRIKLGNVDQTVFIKGNDRAKPLLLILHGGPGFSDFYLWQTYNQPLENDYTVVTWDQRGTGLSYNDSIPVASMTFDQIALDVHELTLFLKKLFIQDKLYLIGYSGGSISGVKVVTSYPEDYKAFISVGQVVDGMKNEQLSVQYTIDNAQKENNQQALSELRDIAKHYPAKGKDAVVNLKKQRAWLRYYNGDLCKGTSMKELFAGLNPTVMKHYNGTLIDKGGRFSMETMWDQVIAVDFLTTKLEFKVPVYFVVGRCDYNAVHTLVEEYYQKIKAPRKQLIYFEKSGHYMPFTEPDKFNALLKNLAQ</sequence>
<dbReference type="GO" id="GO:0006508">
    <property type="term" value="P:proteolysis"/>
    <property type="evidence" value="ECO:0007669"/>
    <property type="project" value="InterPro"/>
</dbReference>
<proteinExistence type="predicted"/>
<dbReference type="GO" id="GO:0016020">
    <property type="term" value="C:membrane"/>
    <property type="evidence" value="ECO:0007669"/>
    <property type="project" value="TreeGrafter"/>
</dbReference>
<dbReference type="PANTHER" id="PTHR43798:SF33">
    <property type="entry name" value="HYDROLASE, PUTATIVE (AFU_ORTHOLOGUE AFUA_2G14860)-RELATED"/>
    <property type="match status" value="1"/>
</dbReference>
<evidence type="ECO:0000313" key="3">
    <source>
        <dbReference type="EMBL" id="MBD2705756.1"/>
    </source>
</evidence>
<dbReference type="InterPro" id="IPR029058">
    <property type="entry name" value="AB_hydrolase_fold"/>
</dbReference>
<dbReference type="SUPFAM" id="SSF53474">
    <property type="entry name" value="alpha/beta-Hydrolases"/>
    <property type="match status" value="1"/>
</dbReference>
<organism evidence="3 4">
    <name type="scientific">Spirosoma profusum</name>
    <dbReference type="NCBI Taxonomy" id="2771354"/>
    <lineage>
        <taxon>Bacteria</taxon>
        <taxon>Pseudomonadati</taxon>
        <taxon>Bacteroidota</taxon>
        <taxon>Cytophagia</taxon>
        <taxon>Cytophagales</taxon>
        <taxon>Cytophagaceae</taxon>
        <taxon>Spirosoma</taxon>
    </lineage>
</organism>
<dbReference type="Proteomes" id="UP000598820">
    <property type="component" value="Unassembled WGS sequence"/>
</dbReference>
<dbReference type="PANTHER" id="PTHR43798">
    <property type="entry name" value="MONOACYLGLYCEROL LIPASE"/>
    <property type="match status" value="1"/>
</dbReference>
<keyword evidence="1 3" id="KW-0378">Hydrolase</keyword>
<evidence type="ECO:0000313" key="4">
    <source>
        <dbReference type="Proteomes" id="UP000598820"/>
    </source>
</evidence>
<keyword evidence="4" id="KW-1185">Reference proteome</keyword>
<evidence type="ECO:0000256" key="1">
    <source>
        <dbReference type="ARBA" id="ARBA00022801"/>
    </source>
</evidence>